<evidence type="ECO:0000256" key="1">
    <source>
        <dbReference type="SAM" id="SignalP"/>
    </source>
</evidence>
<reference evidence="2 3" key="1">
    <citation type="submission" date="2019-08" db="EMBL/GenBank/DDBJ databases">
        <title>Bradymonadales sp. TMQ4.</title>
        <authorList>
            <person name="Liang Q."/>
        </authorList>
    </citation>
    <scope>NUCLEOTIDE SEQUENCE [LARGE SCALE GENOMIC DNA]</scope>
    <source>
        <strain evidence="2 3">TMQ4</strain>
    </source>
</reference>
<dbReference type="Proteomes" id="UP000321412">
    <property type="component" value="Unassembled WGS sequence"/>
</dbReference>
<keyword evidence="3" id="KW-1185">Reference proteome</keyword>
<protein>
    <recommendedName>
        <fullName evidence="4">Lipoprotein</fullName>
    </recommendedName>
</protein>
<sequence length="197" mass="21681">MMIRNRCLLVGSLLVLLAGCAHRSVERTVSADAVGESGQTRQVNYLHSPLGPGSPDEETPGGVQRSAVADEAELSALTEREVCIRYVARTYIDLDEPLSFYEVKLNGHPVAFDNEVVSVVDHFYSGRESVFAAEGVVAETFSAINVTRPAEKSYRVIERRAEVCGPRSTTGRELLELKIPEGPLDDTWGQKFAWTVR</sequence>
<comment type="caution">
    <text evidence="2">The sequence shown here is derived from an EMBL/GenBank/DDBJ whole genome shotgun (WGS) entry which is preliminary data.</text>
</comment>
<evidence type="ECO:0008006" key="4">
    <source>
        <dbReference type="Google" id="ProtNLM"/>
    </source>
</evidence>
<dbReference type="AlphaFoldDB" id="A0A5C6X492"/>
<evidence type="ECO:0000313" key="2">
    <source>
        <dbReference type="EMBL" id="TXD34389.1"/>
    </source>
</evidence>
<gene>
    <name evidence="2" type="ORF">FRC98_18420</name>
</gene>
<dbReference type="EMBL" id="VOSM01000013">
    <property type="protein sequence ID" value="TXD34389.1"/>
    <property type="molecule type" value="Genomic_DNA"/>
</dbReference>
<organism evidence="2 3">
    <name type="scientific">Lujinxingia vulgaris</name>
    <dbReference type="NCBI Taxonomy" id="2600176"/>
    <lineage>
        <taxon>Bacteria</taxon>
        <taxon>Deltaproteobacteria</taxon>
        <taxon>Bradymonadales</taxon>
        <taxon>Lujinxingiaceae</taxon>
        <taxon>Lujinxingia</taxon>
    </lineage>
</organism>
<feature type="chain" id="PRO_5023092952" description="Lipoprotein" evidence="1">
    <location>
        <begin position="24"/>
        <end position="197"/>
    </location>
</feature>
<keyword evidence="1" id="KW-0732">Signal</keyword>
<dbReference type="RefSeq" id="WP_146982898.1">
    <property type="nucleotide sequence ID" value="NZ_VOSM01000013.1"/>
</dbReference>
<dbReference type="PROSITE" id="PS51257">
    <property type="entry name" value="PROKAR_LIPOPROTEIN"/>
    <property type="match status" value="1"/>
</dbReference>
<name>A0A5C6X492_9DELT</name>
<dbReference type="OrthoDB" id="5509698at2"/>
<proteinExistence type="predicted"/>
<accession>A0A5C6X492</accession>
<feature type="signal peptide" evidence="1">
    <location>
        <begin position="1"/>
        <end position="23"/>
    </location>
</feature>
<evidence type="ECO:0000313" key="3">
    <source>
        <dbReference type="Proteomes" id="UP000321412"/>
    </source>
</evidence>